<evidence type="ECO:0000313" key="10">
    <source>
        <dbReference type="EMBL" id="GAA3857282.1"/>
    </source>
</evidence>
<evidence type="ECO:0000313" key="11">
    <source>
        <dbReference type="Proteomes" id="UP001399917"/>
    </source>
</evidence>
<dbReference type="InterPro" id="IPR038107">
    <property type="entry name" value="Glycos_transf_N_sf"/>
</dbReference>
<organism evidence="10 11">
    <name type="scientific">Celeribacter arenosi</name>
    <dbReference type="NCBI Taxonomy" id="792649"/>
    <lineage>
        <taxon>Bacteria</taxon>
        <taxon>Pseudomonadati</taxon>
        <taxon>Pseudomonadota</taxon>
        <taxon>Alphaproteobacteria</taxon>
        <taxon>Rhodobacterales</taxon>
        <taxon>Roseobacteraceae</taxon>
        <taxon>Celeribacter</taxon>
    </lineage>
</organism>
<evidence type="ECO:0000256" key="3">
    <source>
        <dbReference type="ARBA" id="ARBA00012621"/>
    </source>
</evidence>
<evidence type="ECO:0000256" key="2">
    <source>
        <dbReference type="ARBA" id="ARBA00004713"/>
    </source>
</evidence>
<evidence type="ECO:0000256" key="5">
    <source>
        <dbReference type="ARBA" id="ARBA00022679"/>
    </source>
</evidence>
<protein>
    <recommendedName>
        <fullName evidence="4 8">3-deoxy-D-manno-octulosonic acid transferase</fullName>
        <shortName evidence="8">Kdo transferase</shortName>
        <ecNumber evidence="3 8">2.4.99.12</ecNumber>
    </recommendedName>
    <alternativeName>
        <fullName evidence="6 8">Lipid IV(A) 3-deoxy-D-manno-octulosonic acid transferase</fullName>
    </alternativeName>
</protein>
<keyword evidence="8" id="KW-0472">Membrane</keyword>
<dbReference type="InterPro" id="IPR039901">
    <property type="entry name" value="Kdotransferase"/>
</dbReference>
<comment type="pathway">
    <text evidence="2 8">Bacterial outer membrane biogenesis; LPS core biosynthesis.</text>
</comment>
<keyword evidence="8" id="KW-0448">Lipopolysaccharide biosynthesis</keyword>
<dbReference type="Gene3D" id="3.40.50.11720">
    <property type="entry name" value="3-Deoxy-D-manno-octulosonic-acid transferase, N-terminal domain"/>
    <property type="match status" value="1"/>
</dbReference>
<feature type="domain" description="3-deoxy-D-manno-octulosonic-acid transferase N-terminal" evidence="9">
    <location>
        <begin position="40"/>
        <end position="208"/>
    </location>
</feature>
<evidence type="ECO:0000256" key="8">
    <source>
        <dbReference type="RuleBase" id="RU365103"/>
    </source>
</evidence>
<evidence type="ECO:0000256" key="4">
    <source>
        <dbReference type="ARBA" id="ARBA00019077"/>
    </source>
</evidence>
<gene>
    <name evidence="10" type="ORF">GCM10022404_05210</name>
</gene>
<comment type="subcellular location">
    <subcellularLocation>
        <location evidence="8">Cell membrane</location>
    </subcellularLocation>
</comment>
<keyword evidence="8" id="KW-1003">Cell membrane</keyword>
<evidence type="ECO:0000259" key="9">
    <source>
        <dbReference type="Pfam" id="PF04413"/>
    </source>
</evidence>
<evidence type="ECO:0000256" key="7">
    <source>
        <dbReference type="ARBA" id="ARBA00049183"/>
    </source>
</evidence>
<comment type="catalytic activity">
    <reaction evidence="7 8">
        <text>lipid IVA (E. coli) + CMP-3-deoxy-beta-D-manno-octulosonate = alpha-Kdo-(2-&gt;6)-lipid IVA (E. coli) + CMP + H(+)</text>
        <dbReference type="Rhea" id="RHEA:28066"/>
        <dbReference type="ChEBI" id="CHEBI:15378"/>
        <dbReference type="ChEBI" id="CHEBI:58603"/>
        <dbReference type="ChEBI" id="CHEBI:60364"/>
        <dbReference type="ChEBI" id="CHEBI:60377"/>
        <dbReference type="ChEBI" id="CHEBI:85987"/>
        <dbReference type="EC" id="2.4.99.12"/>
    </reaction>
</comment>
<evidence type="ECO:0000256" key="6">
    <source>
        <dbReference type="ARBA" id="ARBA00031445"/>
    </source>
</evidence>
<dbReference type="EC" id="2.4.99.12" evidence="3 8"/>
<dbReference type="Proteomes" id="UP001399917">
    <property type="component" value="Unassembled WGS sequence"/>
</dbReference>
<accession>A0ABP7JYL3</accession>
<name>A0ABP7JYL3_9RHOB</name>
<reference evidence="11" key="1">
    <citation type="journal article" date="2019" name="Int. J. Syst. Evol. Microbiol.">
        <title>The Global Catalogue of Microorganisms (GCM) 10K type strain sequencing project: providing services to taxonomists for standard genome sequencing and annotation.</title>
        <authorList>
            <consortium name="The Broad Institute Genomics Platform"/>
            <consortium name="The Broad Institute Genome Sequencing Center for Infectious Disease"/>
            <person name="Wu L."/>
            <person name="Ma J."/>
        </authorList>
    </citation>
    <scope>NUCLEOTIDE SEQUENCE [LARGE SCALE GENOMIC DNA]</scope>
    <source>
        <strain evidence="11">JCM 17190</strain>
    </source>
</reference>
<comment type="function">
    <text evidence="1 8">Involved in lipopolysaccharide (LPS) biosynthesis. Catalyzes the transfer of 3-deoxy-D-manno-octulosonate (Kdo) residue(s) from CMP-Kdo to lipid IV(A), the tetraacyldisaccharide-1,4'-bisphosphate precursor of lipid A.</text>
</comment>
<evidence type="ECO:0000256" key="1">
    <source>
        <dbReference type="ARBA" id="ARBA00003394"/>
    </source>
</evidence>
<sequence>MSPMSRSQQALLFLARLPESRVEARLDRLVETGAITSKERDQRLGYAQSPRGGGELVWFHAAGEEECRACVALCARLFEDRPETQALITTRVDQLPPSQDQITYVRLPVESLQAVGRFLRHWDPDCLVWTGGGYRPTLLYEVHKRGVPCLSVDSVVGDASIDVPVHLPGLLPATMRLFDEAFCSETRAVALWRRAGVSTDRIVLTGPLEDGTRHIRIDETKRAEIAEHFGTRPVWYAAALRSDEIASVVSAHATGLRRSHRLILVVDLENPQDVGELIAACVSNGMNVQTGNLHLGLSDAVQVLFMPNQSAHPLWFRIAPVSYMGGSLSREGAIDPYPAAAMGSAILHGPNGGEHSGGYARLQKVRATRLVRNARELAVGLSDLLSPDLAAELAHAAWESTSAGAETADRILDSILQTLDGRSEVRS</sequence>
<comment type="caution">
    <text evidence="10">The sequence shown here is derived from an EMBL/GenBank/DDBJ whole genome shotgun (WGS) entry which is preliminary data.</text>
</comment>
<dbReference type="EMBL" id="BAABDF010000003">
    <property type="protein sequence ID" value="GAA3857282.1"/>
    <property type="molecule type" value="Genomic_DNA"/>
</dbReference>
<dbReference type="Gene3D" id="3.40.50.2000">
    <property type="entry name" value="Glycogen Phosphorylase B"/>
    <property type="match status" value="1"/>
</dbReference>
<keyword evidence="5 8" id="KW-0808">Transferase</keyword>
<keyword evidence="11" id="KW-1185">Reference proteome</keyword>
<dbReference type="Pfam" id="PF04413">
    <property type="entry name" value="Glycos_transf_N"/>
    <property type="match status" value="1"/>
</dbReference>
<dbReference type="InterPro" id="IPR007507">
    <property type="entry name" value="Glycos_transf_N"/>
</dbReference>
<dbReference type="PANTHER" id="PTHR42755:SF1">
    <property type="entry name" value="3-DEOXY-D-MANNO-OCTULOSONIC ACID TRANSFERASE, MITOCHONDRIAL-RELATED"/>
    <property type="match status" value="1"/>
</dbReference>
<dbReference type="PANTHER" id="PTHR42755">
    <property type="entry name" value="3-DEOXY-MANNO-OCTULOSONATE CYTIDYLYLTRANSFERASE"/>
    <property type="match status" value="1"/>
</dbReference>
<comment type="similarity">
    <text evidence="8">Belongs to the glycosyltransferase group 1 family.</text>
</comment>
<proteinExistence type="inferred from homology"/>